<gene>
    <name evidence="2" type="ORF">AAF712_004651</name>
</gene>
<reference evidence="2 3" key="1">
    <citation type="submission" date="2024-05" db="EMBL/GenBank/DDBJ databases">
        <title>A draft genome resource for the thread blight pathogen Marasmius tenuissimus strain MS-2.</title>
        <authorList>
            <person name="Yulfo-Soto G.E."/>
            <person name="Baruah I.K."/>
            <person name="Amoako-Attah I."/>
            <person name="Bukari Y."/>
            <person name="Meinhardt L.W."/>
            <person name="Bailey B.A."/>
            <person name="Cohen S.P."/>
        </authorList>
    </citation>
    <scope>NUCLEOTIDE SEQUENCE [LARGE SCALE GENOMIC DNA]</scope>
    <source>
        <strain evidence="2 3">MS-2</strain>
    </source>
</reference>
<organism evidence="2 3">
    <name type="scientific">Marasmius tenuissimus</name>
    <dbReference type="NCBI Taxonomy" id="585030"/>
    <lineage>
        <taxon>Eukaryota</taxon>
        <taxon>Fungi</taxon>
        <taxon>Dikarya</taxon>
        <taxon>Basidiomycota</taxon>
        <taxon>Agaricomycotina</taxon>
        <taxon>Agaricomycetes</taxon>
        <taxon>Agaricomycetidae</taxon>
        <taxon>Agaricales</taxon>
        <taxon>Marasmiineae</taxon>
        <taxon>Marasmiaceae</taxon>
        <taxon>Marasmius</taxon>
    </lineage>
</organism>
<dbReference type="Proteomes" id="UP001437256">
    <property type="component" value="Unassembled WGS sequence"/>
</dbReference>
<proteinExistence type="predicted"/>
<accession>A0ABR3A4J6</accession>
<dbReference type="EMBL" id="JBBXMP010000019">
    <property type="protein sequence ID" value="KAL0068266.1"/>
    <property type="molecule type" value="Genomic_DNA"/>
</dbReference>
<comment type="caution">
    <text evidence="2">The sequence shown here is derived from an EMBL/GenBank/DDBJ whole genome shotgun (WGS) entry which is preliminary data.</text>
</comment>
<protein>
    <submittedName>
        <fullName evidence="2">Uncharacterized protein</fullName>
    </submittedName>
</protein>
<feature type="region of interest" description="Disordered" evidence="1">
    <location>
        <begin position="1"/>
        <end position="21"/>
    </location>
</feature>
<sequence>MPKNPTGKNQHSNGTKPDTDTLKAKLTQYALENLTHCEMIEGLSADLGYHIKDRTLSTLLNHLEIPTTRLAAKKMTLEMQILLVAEKLEDDPNH</sequence>
<evidence type="ECO:0000313" key="2">
    <source>
        <dbReference type="EMBL" id="KAL0068266.1"/>
    </source>
</evidence>
<evidence type="ECO:0000256" key="1">
    <source>
        <dbReference type="SAM" id="MobiDB-lite"/>
    </source>
</evidence>
<keyword evidence="3" id="KW-1185">Reference proteome</keyword>
<name>A0ABR3A4J6_9AGAR</name>
<evidence type="ECO:0000313" key="3">
    <source>
        <dbReference type="Proteomes" id="UP001437256"/>
    </source>
</evidence>
<feature type="compositionally biased region" description="Polar residues" evidence="1">
    <location>
        <begin position="1"/>
        <end position="16"/>
    </location>
</feature>